<feature type="region of interest" description="Disordered" evidence="2">
    <location>
        <begin position="61"/>
        <end position="88"/>
    </location>
</feature>
<keyword evidence="1" id="KW-0175">Coiled coil</keyword>
<protein>
    <submittedName>
        <fullName evidence="3">Uncharacterized protein</fullName>
    </submittedName>
</protein>
<evidence type="ECO:0000313" key="4">
    <source>
        <dbReference type="Proteomes" id="UP001454036"/>
    </source>
</evidence>
<dbReference type="EMBL" id="BAABME010000435">
    <property type="protein sequence ID" value="GAA0142752.1"/>
    <property type="molecule type" value="Genomic_DNA"/>
</dbReference>
<keyword evidence="4" id="KW-1185">Reference proteome</keyword>
<proteinExistence type="predicted"/>
<dbReference type="AlphaFoldDB" id="A0AAV3NYC9"/>
<comment type="caution">
    <text evidence="3">The sequence shown here is derived from an EMBL/GenBank/DDBJ whole genome shotgun (WGS) entry which is preliminary data.</text>
</comment>
<name>A0AAV3NYC9_LITER</name>
<evidence type="ECO:0000256" key="1">
    <source>
        <dbReference type="SAM" id="Coils"/>
    </source>
</evidence>
<feature type="compositionally biased region" description="Low complexity" evidence="2">
    <location>
        <begin position="75"/>
        <end position="88"/>
    </location>
</feature>
<reference evidence="3 4" key="1">
    <citation type="submission" date="2024-01" db="EMBL/GenBank/DDBJ databases">
        <title>The complete chloroplast genome sequence of Lithospermum erythrorhizon: insights into the phylogenetic relationship among Boraginaceae species and the maternal lineages of purple gromwells.</title>
        <authorList>
            <person name="Okada T."/>
            <person name="Watanabe K."/>
        </authorList>
    </citation>
    <scope>NUCLEOTIDE SEQUENCE [LARGE SCALE GENOMIC DNA]</scope>
</reference>
<feature type="region of interest" description="Disordered" evidence="2">
    <location>
        <begin position="397"/>
        <end position="423"/>
    </location>
</feature>
<gene>
    <name evidence="3" type="ORF">LIER_03580</name>
</gene>
<feature type="coiled-coil region" evidence="1">
    <location>
        <begin position="269"/>
        <end position="298"/>
    </location>
</feature>
<accession>A0AAV3NYC9</accession>
<organism evidence="3 4">
    <name type="scientific">Lithospermum erythrorhizon</name>
    <name type="common">Purple gromwell</name>
    <name type="synonym">Lithospermum officinale var. erythrorhizon</name>
    <dbReference type="NCBI Taxonomy" id="34254"/>
    <lineage>
        <taxon>Eukaryota</taxon>
        <taxon>Viridiplantae</taxon>
        <taxon>Streptophyta</taxon>
        <taxon>Embryophyta</taxon>
        <taxon>Tracheophyta</taxon>
        <taxon>Spermatophyta</taxon>
        <taxon>Magnoliopsida</taxon>
        <taxon>eudicotyledons</taxon>
        <taxon>Gunneridae</taxon>
        <taxon>Pentapetalae</taxon>
        <taxon>asterids</taxon>
        <taxon>lamiids</taxon>
        <taxon>Boraginales</taxon>
        <taxon>Boraginaceae</taxon>
        <taxon>Boraginoideae</taxon>
        <taxon>Lithospermeae</taxon>
        <taxon>Lithospermum</taxon>
    </lineage>
</organism>
<dbReference type="Proteomes" id="UP001454036">
    <property type="component" value="Unassembled WGS sequence"/>
</dbReference>
<evidence type="ECO:0000313" key="3">
    <source>
        <dbReference type="EMBL" id="GAA0142752.1"/>
    </source>
</evidence>
<evidence type="ECO:0000256" key="2">
    <source>
        <dbReference type="SAM" id="MobiDB-lite"/>
    </source>
</evidence>
<sequence>MFESSSNVDAFVVRPRTERRFSYVNVDHALAVVDFDDMVSDRPNLFPRVVIAAKTKPRASMIPESSCTTPMAGDPTPQATTNPPTNIPDVEEDLVEEVIPSREESHMGSMYHHSIQQQTPVVDLDSSTTLSDYHEECDFLPNDTSIPPLVSNQRPLHTTEAPPAVEEPLHQKEGKAIVAVQVPSYDGRYPVPPYRLPNLEVTREATWNTRRFHFHAAKTLLNKKVAARYAPLKDPFAVFAQTAKHINKALNGAYVLAKRTDRLTHEYRVLRKRLRLKEASAEAEKAQMQARYRDLEMSSAGDLERTTRVLQKEKEVALASAAAEAKAARADYARRTVHDFLHNPIYQKKVGRECASYLTHVFTHRKGEFPDLVRVFEVEQETYPIWYEGLSLYPPTADEDEGVDSLGYANVELPPDNEEGAKP</sequence>